<reference evidence="3" key="1">
    <citation type="submission" date="2003-06" db="EMBL/GenBank/DDBJ databases">
        <title>The complete genome sequence of Haemophilus ducreyi.</title>
        <authorList>
            <person name="Munson R.S. Jr."/>
            <person name="Ray W.C."/>
            <person name="Mahairas G."/>
            <person name="Sabo P."/>
            <person name="Mungur R."/>
            <person name="Johnson L."/>
            <person name="Nguyen D."/>
            <person name="Wang J."/>
            <person name="Forst C."/>
            <person name="Hood L."/>
        </authorList>
    </citation>
    <scope>NUCLEOTIDE SEQUENCE [LARGE SCALE GENOMIC DNA]</scope>
    <source>
        <strain evidence="3">35000HP / ATCC 700724</strain>
    </source>
</reference>
<keyword evidence="1" id="KW-1133">Transmembrane helix</keyword>
<organism evidence="2 3">
    <name type="scientific">Haemophilus ducreyi (strain 35000HP / ATCC 700724)</name>
    <dbReference type="NCBI Taxonomy" id="233412"/>
    <lineage>
        <taxon>Bacteria</taxon>
        <taxon>Pseudomonadati</taxon>
        <taxon>Pseudomonadota</taxon>
        <taxon>Gammaproteobacteria</taxon>
        <taxon>Pasteurellales</taxon>
        <taxon>Pasteurellaceae</taxon>
        <taxon>Haemophilus</taxon>
    </lineage>
</organism>
<evidence type="ECO:0000313" key="2">
    <source>
        <dbReference type="EMBL" id="AAP96105.1"/>
    </source>
</evidence>
<accession>Q7VLW5</accession>
<feature type="transmembrane region" description="Helical" evidence="1">
    <location>
        <begin position="12"/>
        <end position="31"/>
    </location>
</feature>
<sequence length="36" mass="4245">MQFLHRFSLIVLHYFLILATDCLICVSLEYAKMALK</sequence>
<dbReference type="AlphaFoldDB" id="Q7VLW5"/>
<gene>
    <name evidence="2" type="ordered locus">HD_1283</name>
</gene>
<dbReference type="HOGENOM" id="CLU_3356483_0_0_6"/>
<dbReference type="EMBL" id="AE017143">
    <property type="protein sequence ID" value="AAP96105.1"/>
    <property type="molecule type" value="Genomic_DNA"/>
</dbReference>
<protein>
    <submittedName>
        <fullName evidence="2">Uncharacterized protein</fullName>
    </submittedName>
</protein>
<evidence type="ECO:0000256" key="1">
    <source>
        <dbReference type="SAM" id="Phobius"/>
    </source>
</evidence>
<dbReference type="KEGG" id="hdu:HD_1283"/>
<name>Q7VLW5_HAEDU</name>
<keyword evidence="3" id="KW-1185">Reference proteome</keyword>
<keyword evidence="1" id="KW-0472">Membrane</keyword>
<keyword evidence="1" id="KW-0812">Transmembrane</keyword>
<dbReference type="Proteomes" id="UP000001022">
    <property type="component" value="Chromosome"/>
</dbReference>
<evidence type="ECO:0000313" key="3">
    <source>
        <dbReference type="Proteomes" id="UP000001022"/>
    </source>
</evidence>
<proteinExistence type="predicted"/>